<dbReference type="SUPFAM" id="SSF53474">
    <property type="entry name" value="alpha/beta-Hydrolases"/>
    <property type="match status" value="1"/>
</dbReference>
<accession>A0A1H6SCQ2</accession>
<dbReference type="InterPro" id="IPR000073">
    <property type="entry name" value="AB_hydrolase_1"/>
</dbReference>
<dbReference type="PANTHER" id="PTHR43798">
    <property type="entry name" value="MONOACYLGLYCEROL LIPASE"/>
    <property type="match status" value="1"/>
</dbReference>
<feature type="domain" description="AB hydrolase-1" evidence="2">
    <location>
        <begin position="24"/>
        <end position="265"/>
    </location>
</feature>
<dbReference type="AlphaFoldDB" id="A0A1H6SCQ2"/>
<dbReference type="PANTHER" id="PTHR43798:SF31">
    <property type="entry name" value="AB HYDROLASE SUPERFAMILY PROTEIN YCLE"/>
    <property type="match status" value="1"/>
</dbReference>
<dbReference type="GO" id="GO:0016787">
    <property type="term" value="F:hydrolase activity"/>
    <property type="evidence" value="ECO:0007669"/>
    <property type="project" value="UniProtKB-KW"/>
</dbReference>
<proteinExistence type="predicted"/>
<dbReference type="GO" id="GO:0016020">
    <property type="term" value="C:membrane"/>
    <property type="evidence" value="ECO:0007669"/>
    <property type="project" value="TreeGrafter"/>
</dbReference>
<sequence length="275" mass="30329">MPHFTTSDGKRLYYEDRGEGRPLICLAGLTRNCRDFSFLAPHLDELRMIAMDYRGRGRSDHDPDFTNYNIVQESRDVIDLIDHLELDRVAVLGTSRGGLIAMTLATSDAERLDAVILNDIGPVVAPGGLERIMGYVGLPPAARTLDEMAETLKAAMEEEFPGVPLERWREQASFQFEETADGLALRYDARLRDALLAQAEAGPAPDLWPLFEALSPLPTGVIRGANSDLLTAETLAEMQARRPSLIAAEVPARGHVPFLDEPEALDVIRRVLDAP</sequence>
<dbReference type="RefSeq" id="WP_092362359.1">
    <property type="nucleotide sequence ID" value="NZ_BMGV01000002.1"/>
</dbReference>
<dbReference type="EMBL" id="FNYD01000002">
    <property type="protein sequence ID" value="SEI65783.1"/>
    <property type="molecule type" value="Genomic_DNA"/>
</dbReference>
<keyword evidence="4" id="KW-1185">Reference proteome</keyword>
<keyword evidence="1" id="KW-0378">Hydrolase</keyword>
<evidence type="ECO:0000313" key="4">
    <source>
        <dbReference type="Proteomes" id="UP000199379"/>
    </source>
</evidence>
<dbReference type="InterPro" id="IPR050266">
    <property type="entry name" value="AB_hydrolase_sf"/>
</dbReference>
<evidence type="ECO:0000259" key="2">
    <source>
        <dbReference type="Pfam" id="PF12697"/>
    </source>
</evidence>
<protein>
    <submittedName>
        <fullName evidence="3">Pimeloyl-ACP methyl ester carboxylesterase</fullName>
    </submittedName>
</protein>
<dbReference type="OrthoDB" id="9791366at2"/>
<dbReference type="InterPro" id="IPR029058">
    <property type="entry name" value="AB_hydrolase_fold"/>
</dbReference>
<evidence type="ECO:0000256" key="1">
    <source>
        <dbReference type="ARBA" id="ARBA00022801"/>
    </source>
</evidence>
<evidence type="ECO:0000313" key="3">
    <source>
        <dbReference type="EMBL" id="SEI65783.1"/>
    </source>
</evidence>
<organism evidence="3 4">
    <name type="scientific">Cribrihabitans marinus</name>
    <dbReference type="NCBI Taxonomy" id="1227549"/>
    <lineage>
        <taxon>Bacteria</taxon>
        <taxon>Pseudomonadati</taxon>
        <taxon>Pseudomonadota</taxon>
        <taxon>Alphaproteobacteria</taxon>
        <taxon>Rhodobacterales</taxon>
        <taxon>Paracoccaceae</taxon>
        <taxon>Cribrihabitans</taxon>
    </lineage>
</organism>
<dbReference type="Gene3D" id="3.40.50.1820">
    <property type="entry name" value="alpha/beta hydrolase"/>
    <property type="match status" value="1"/>
</dbReference>
<reference evidence="3 4" key="1">
    <citation type="submission" date="2016-10" db="EMBL/GenBank/DDBJ databases">
        <authorList>
            <person name="de Groot N.N."/>
        </authorList>
    </citation>
    <scope>NUCLEOTIDE SEQUENCE [LARGE SCALE GENOMIC DNA]</scope>
    <source>
        <strain evidence="3 4">DSM 29340</strain>
    </source>
</reference>
<name>A0A1H6SCQ2_9RHOB</name>
<gene>
    <name evidence="3" type="ORF">SAMN05444007_10268</name>
</gene>
<dbReference type="Proteomes" id="UP000199379">
    <property type="component" value="Unassembled WGS sequence"/>
</dbReference>
<dbReference type="STRING" id="1227549.SAMN05444007_10268"/>
<dbReference type="Pfam" id="PF12697">
    <property type="entry name" value="Abhydrolase_6"/>
    <property type="match status" value="1"/>
</dbReference>